<comment type="caution">
    <text evidence="2">The sequence shown here is derived from an EMBL/GenBank/DDBJ whole genome shotgun (WGS) entry which is preliminary data.</text>
</comment>
<feature type="region of interest" description="Disordered" evidence="1">
    <location>
        <begin position="68"/>
        <end position="88"/>
    </location>
</feature>
<sequence length="832" mass="89937">MIRLCTCNGGPGSSLELNRKQGLVSCKICGGKPLVNESGSFPSRMVSQVGLELTSIINPDWTWKTVSKGNRSASRRARKPNSGNSEAAVDWTSKNLKKVEDMPVSESEKLGVTILGRRFSDKVEHVPIKKRKFCFRSPSPPWSIPTRQLEKREPALTKGNALNLGNKHVTTSENAVSDELDSAVCTDLSSNGKEPVDGHGRVDLNEDFSGISILAAAACSSSIEGGAGYDEENSNAEDSFLKDRVAPQNTESCTVAGESCKELSQTHAEVSSSDGNLFLSPVNKQENVMSLEGTDILSRSLPQVARDISDVTEVKDMTLPHLDDMATVSQASNPDDGTTRRSKSSCRDGRSHWDLNVSMDSWVSPSADPNVDYHGLSGDYTHGDDRNDSDDFGDLITARNTENVIDRPASTAIPLVSDVHNSNQGAVDSMGLDPEIREADRGKHKSSTLTSSRENPLLSEIGNAHESLLKEAELAYNSEVISSPAEVICAAPIEHTSTFSNVATASVPDEIAPSQSTSLDTVDGGILSPGDINCNQSCHDHFCSGVDHDTSGLVLEEPVDKAASVKKMFTEDMTVQASSLASFDDTKSEKLGSSLGPVPPHSENLITLATAVAEAENLFASASKTQDNESSSGKSLRHDSSMHIDKGSNDKVPVVKVEDGCLLRQKQAVAEKQVVVSSNSQDNCKSYGNDLVNSSDRNVLEEEPYDDSECDYGSVGSQKDHINLSQTPKAAELQEDNEAQYEDGELREYEHNWEDCVGEEGEIERVDYGSDIGETDGFEGGSDYPSSPFRRVNEAKRGSEISMEVHDVNSEEFVSRQGKRWTAAKSMKKPVE</sequence>
<keyword evidence="3" id="KW-1185">Reference proteome</keyword>
<protein>
    <submittedName>
        <fullName evidence="2">Uncharacterized protein</fullName>
    </submittedName>
</protein>
<proteinExistence type="predicted"/>
<name>A0AAP0K348_9MAGN</name>
<feature type="region of interest" description="Disordered" evidence="1">
    <location>
        <begin position="770"/>
        <end position="790"/>
    </location>
</feature>
<evidence type="ECO:0000313" key="2">
    <source>
        <dbReference type="EMBL" id="KAK9143820.1"/>
    </source>
</evidence>
<feature type="compositionally biased region" description="Polar residues" evidence="1">
    <location>
        <begin position="327"/>
        <end position="336"/>
    </location>
</feature>
<evidence type="ECO:0000313" key="3">
    <source>
        <dbReference type="Proteomes" id="UP001420932"/>
    </source>
</evidence>
<dbReference type="PANTHER" id="PTHR34536">
    <property type="entry name" value="DENTIN SIALOPHOSPHOPROTEIN-LIKE PROTEIN"/>
    <property type="match status" value="1"/>
</dbReference>
<accession>A0AAP0K348</accession>
<evidence type="ECO:0000256" key="1">
    <source>
        <dbReference type="SAM" id="MobiDB-lite"/>
    </source>
</evidence>
<dbReference type="AlphaFoldDB" id="A0AAP0K348"/>
<feature type="region of interest" description="Disordered" evidence="1">
    <location>
        <begin position="326"/>
        <end position="350"/>
    </location>
</feature>
<feature type="compositionally biased region" description="Basic and acidic residues" evidence="1">
    <location>
        <begin position="636"/>
        <end position="649"/>
    </location>
</feature>
<dbReference type="PANTHER" id="PTHR34536:SF6">
    <property type="entry name" value="DENTIN SIALOPHOSPHOPROTEIN-LIKE PROTEIN"/>
    <property type="match status" value="1"/>
</dbReference>
<reference evidence="2 3" key="1">
    <citation type="submission" date="2024-01" db="EMBL/GenBank/DDBJ databases">
        <title>Genome assemblies of Stephania.</title>
        <authorList>
            <person name="Yang L."/>
        </authorList>
    </citation>
    <scope>NUCLEOTIDE SEQUENCE [LARGE SCALE GENOMIC DNA]</scope>
    <source>
        <strain evidence="2">YNDBR</strain>
        <tissue evidence="2">Leaf</tissue>
    </source>
</reference>
<gene>
    <name evidence="2" type="ORF">Syun_013220</name>
</gene>
<dbReference type="Proteomes" id="UP001420932">
    <property type="component" value="Unassembled WGS sequence"/>
</dbReference>
<organism evidence="2 3">
    <name type="scientific">Stephania yunnanensis</name>
    <dbReference type="NCBI Taxonomy" id="152371"/>
    <lineage>
        <taxon>Eukaryota</taxon>
        <taxon>Viridiplantae</taxon>
        <taxon>Streptophyta</taxon>
        <taxon>Embryophyta</taxon>
        <taxon>Tracheophyta</taxon>
        <taxon>Spermatophyta</taxon>
        <taxon>Magnoliopsida</taxon>
        <taxon>Ranunculales</taxon>
        <taxon>Menispermaceae</taxon>
        <taxon>Menispermoideae</taxon>
        <taxon>Cissampelideae</taxon>
        <taxon>Stephania</taxon>
    </lineage>
</organism>
<feature type="compositionally biased region" description="Polar residues" evidence="1">
    <location>
        <begin position="621"/>
        <end position="634"/>
    </location>
</feature>
<feature type="region of interest" description="Disordered" evidence="1">
    <location>
        <begin position="621"/>
        <end position="650"/>
    </location>
</feature>
<dbReference type="EMBL" id="JBBNAF010000005">
    <property type="protein sequence ID" value="KAK9143820.1"/>
    <property type="molecule type" value="Genomic_DNA"/>
</dbReference>